<comment type="caution">
    <text evidence="4">The sequence shown here is derived from an EMBL/GenBank/DDBJ whole genome shotgun (WGS) entry which is preliminary data.</text>
</comment>
<evidence type="ECO:0000313" key="5">
    <source>
        <dbReference type="Proteomes" id="UP001302126"/>
    </source>
</evidence>
<dbReference type="GO" id="GO:0001228">
    <property type="term" value="F:DNA-binding transcription activator activity, RNA polymerase II-specific"/>
    <property type="evidence" value="ECO:0007669"/>
    <property type="project" value="TreeGrafter"/>
</dbReference>
<evidence type="ECO:0000313" key="4">
    <source>
        <dbReference type="EMBL" id="KAK4183489.1"/>
    </source>
</evidence>
<dbReference type="PANTHER" id="PTHR47784">
    <property type="entry name" value="STEROL UPTAKE CONTROL PROTEIN 2"/>
    <property type="match status" value="1"/>
</dbReference>
<dbReference type="PROSITE" id="PS00463">
    <property type="entry name" value="ZN2_CY6_FUNGAL_1"/>
    <property type="match status" value="1"/>
</dbReference>
<evidence type="ECO:0000256" key="1">
    <source>
        <dbReference type="ARBA" id="ARBA00023242"/>
    </source>
</evidence>
<dbReference type="InterPro" id="IPR036864">
    <property type="entry name" value="Zn2-C6_fun-type_DNA-bd_sf"/>
</dbReference>
<feature type="region of interest" description="Disordered" evidence="2">
    <location>
        <begin position="1"/>
        <end position="22"/>
    </location>
</feature>
<dbReference type="CDD" id="cd00067">
    <property type="entry name" value="GAL4"/>
    <property type="match status" value="1"/>
</dbReference>
<dbReference type="PANTHER" id="PTHR47784:SF9">
    <property type="entry name" value="ZN(II)2CYS6 TRANSCRIPTION FACTOR (EUROFUNG)"/>
    <property type="match status" value="1"/>
</dbReference>
<dbReference type="SUPFAM" id="SSF57701">
    <property type="entry name" value="Zn2/Cys6 DNA-binding domain"/>
    <property type="match status" value="1"/>
</dbReference>
<dbReference type="Pfam" id="PF00172">
    <property type="entry name" value="Zn_clus"/>
    <property type="match status" value="1"/>
</dbReference>
<feature type="compositionally biased region" description="Basic residues" evidence="2">
    <location>
        <begin position="13"/>
        <end position="22"/>
    </location>
</feature>
<dbReference type="InterPro" id="IPR001138">
    <property type="entry name" value="Zn2Cys6_DnaBD"/>
</dbReference>
<name>A0AAN7AED2_9PEZI</name>
<proteinExistence type="predicted"/>
<evidence type="ECO:0000256" key="2">
    <source>
        <dbReference type="SAM" id="MobiDB-lite"/>
    </source>
</evidence>
<dbReference type="AlphaFoldDB" id="A0AAN7AED2"/>
<keyword evidence="1" id="KW-0539">Nucleus</keyword>
<dbReference type="EMBL" id="MU864544">
    <property type="protein sequence ID" value="KAK4183489.1"/>
    <property type="molecule type" value="Genomic_DNA"/>
</dbReference>
<sequence>MSEKPVSKAVPPVRKRKAHTKSRRGCNNCKLRHVKCDEAKPLCKNCQTFGVTCTYDRRSTSLQPVAEDVFLLNVSIVTMSLNRQLLTMINDHLLANPDTAKTNKEVFQSPDLAILNRFHERTILSLRTNQVVHLYQRESVRLAIQNPFLFHLIVTTTLMHDRLATGNAHLAPSAEELSHYTTGLSQLQTILSDSENLTRPQKDAIYIATILLAATSFAFIDASLPTESHWPFATTDTDLDWLKLCVGKREMHKLAQIDQSSSSLKPVAREFVLAGPLELFPSDRDALKNFPPEVLGFLRLDDAFGANTNSPYYEAAVCFGRILPLPINSSSLLVCLVLVSGLSNRFREMLEEKNPQALLLLAYYHAKISQYGRWWLWRRATIEGRAICLFLERYYGSIFGQCEKLLEYPKKHCFVDVFDDRVFREEVLV</sequence>
<gene>
    <name evidence="4" type="ORF">QBC35DRAFT_507938</name>
</gene>
<organism evidence="4 5">
    <name type="scientific">Podospora australis</name>
    <dbReference type="NCBI Taxonomy" id="1536484"/>
    <lineage>
        <taxon>Eukaryota</taxon>
        <taxon>Fungi</taxon>
        <taxon>Dikarya</taxon>
        <taxon>Ascomycota</taxon>
        <taxon>Pezizomycotina</taxon>
        <taxon>Sordariomycetes</taxon>
        <taxon>Sordariomycetidae</taxon>
        <taxon>Sordariales</taxon>
        <taxon>Podosporaceae</taxon>
        <taxon>Podospora</taxon>
    </lineage>
</organism>
<reference evidence="4" key="2">
    <citation type="submission" date="2023-05" db="EMBL/GenBank/DDBJ databases">
        <authorList>
            <consortium name="Lawrence Berkeley National Laboratory"/>
            <person name="Steindorff A."/>
            <person name="Hensen N."/>
            <person name="Bonometti L."/>
            <person name="Westerberg I."/>
            <person name="Brannstrom I.O."/>
            <person name="Guillou S."/>
            <person name="Cros-Aarteil S."/>
            <person name="Calhoun S."/>
            <person name="Haridas S."/>
            <person name="Kuo A."/>
            <person name="Mondo S."/>
            <person name="Pangilinan J."/>
            <person name="Riley R."/>
            <person name="Labutti K."/>
            <person name="Andreopoulos B."/>
            <person name="Lipzen A."/>
            <person name="Chen C."/>
            <person name="Yanf M."/>
            <person name="Daum C."/>
            <person name="Ng V."/>
            <person name="Clum A."/>
            <person name="Ohm R."/>
            <person name="Martin F."/>
            <person name="Silar P."/>
            <person name="Natvig D."/>
            <person name="Lalanne C."/>
            <person name="Gautier V."/>
            <person name="Ament-Velasquez S.L."/>
            <person name="Kruys A."/>
            <person name="Hutchinson M.I."/>
            <person name="Powell A.J."/>
            <person name="Barry K."/>
            <person name="Miller A.N."/>
            <person name="Grigoriev I.V."/>
            <person name="Debuchy R."/>
            <person name="Gladieux P."/>
            <person name="Thoren M.H."/>
            <person name="Johannesson H."/>
        </authorList>
    </citation>
    <scope>NUCLEOTIDE SEQUENCE</scope>
    <source>
        <strain evidence="4">PSN309</strain>
    </source>
</reference>
<protein>
    <recommendedName>
        <fullName evidence="3">Zn(2)-C6 fungal-type domain-containing protein</fullName>
    </recommendedName>
</protein>
<feature type="domain" description="Zn(2)-C6 fungal-type" evidence="3">
    <location>
        <begin position="25"/>
        <end position="55"/>
    </location>
</feature>
<dbReference type="SMART" id="SM00066">
    <property type="entry name" value="GAL4"/>
    <property type="match status" value="1"/>
</dbReference>
<dbReference type="Proteomes" id="UP001302126">
    <property type="component" value="Unassembled WGS sequence"/>
</dbReference>
<keyword evidence="5" id="KW-1185">Reference proteome</keyword>
<dbReference type="GO" id="GO:0008270">
    <property type="term" value="F:zinc ion binding"/>
    <property type="evidence" value="ECO:0007669"/>
    <property type="project" value="InterPro"/>
</dbReference>
<reference evidence="4" key="1">
    <citation type="journal article" date="2023" name="Mol. Phylogenet. Evol.">
        <title>Genome-scale phylogeny and comparative genomics of the fungal order Sordariales.</title>
        <authorList>
            <person name="Hensen N."/>
            <person name="Bonometti L."/>
            <person name="Westerberg I."/>
            <person name="Brannstrom I.O."/>
            <person name="Guillou S."/>
            <person name="Cros-Aarteil S."/>
            <person name="Calhoun S."/>
            <person name="Haridas S."/>
            <person name="Kuo A."/>
            <person name="Mondo S."/>
            <person name="Pangilinan J."/>
            <person name="Riley R."/>
            <person name="LaButti K."/>
            <person name="Andreopoulos B."/>
            <person name="Lipzen A."/>
            <person name="Chen C."/>
            <person name="Yan M."/>
            <person name="Daum C."/>
            <person name="Ng V."/>
            <person name="Clum A."/>
            <person name="Steindorff A."/>
            <person name="Ohm R.A."/>
            <person name="Martin F."/>
            <person name="Silar P."/>
            <person name="Natvig D.O."/>
            <person name="Lalanne C."/>
            <person name="Gautier V."/>
            <person name="Ament-Velasquez S.L."/>
            <person name="Kruys A."/>
            <person name="Hutchinson M.I."/>
            <person name="Powell A.J."/>
            <person name="Barry K."/>
            <person name="Miller A.N."/>
            <person name="Grigoriev I.V."/>
            <person name="Debuchy R."/>
            <person name="Gladieux P."/>
            <person name="Hiltunen Thoren M."/>
            <person name="Johannesson H."/>
        </authorList>
    </citation>
    <scope>NUCLEOTIDE SEQUENCE</scope>
    <source>
        <strain evidence="4">PSN309</strain>
    </source>
</reference>
<dbReference type="InterPro" id="IPR053157">
    <property type="entry name" value="Sterol_Uptake_Regulator"/>
</dbReference>
<dbReference type="PROSITE" id="PS50048">
    <property type="entry name" value="ZN2_CY6_FUNGAL_2"/>
    <property type="match status" value="1"/>
</dbReference>
<dbReference type="Gene3D" id="4.10.240.10">
    <property type="entry name" value="Zn(2)-C6 fungal-type DNA-binding domain"/>
    <property type="match status" value="1"/>
</dbReference>
<accession>A0AAN7AED2</accession>
<evidence type="ECO:0000259" key="3">
    <source>
        <dbReference type="PROSITE" id="PS50048"/>
    </source>
</evidence>